<proteinExistence type="predicted"/>
<keyword evidence="2" id="KW-1185">Reference proteome</keyword>
<dbReference type="AlphaFoldDB" id="A0A3M7PBT5"/>
<evidence type="ECO:0000313" key="1">
    <source>
        <dbReference type="EMBL" id="RMZ96429.1"/>
    </source>
</evidence>
<accession>A0A3M7PBT5</accession>
<reference evidence="1 2" key="1">
    <citation type="journal article" date="2018" name="Sci. Rep.">
        <title>Genomic signatures of local adaptation to the degree of environmental predictability in rotifers.</title>
        <authorList>
            <person name="Franch-Gras L."/>
            <person name="Hahn C."/>
            <person name="Garcia-Roger E.M."/>
            <person name="Carmona M.J."/>
            <person name="Serra M."/>
            <person name="Gomez A."/>
        </authorList>
    </citation>
    <scope>NUCLEOTIDE SEQUENCE [LARGE SCALE GENOMIC DNA]</scope>
    <source>
        <strain evidence="1">HYR1</strain>
    </source>
</reference>
<evidence type="ECO:0000313" key="2">
    <source>
        <dbReference type="Proteomes" id="UP000276133"/>
    </source>
</evidence>
<organism evidence="1 2">
    <name type="scientific">Brachionus plicatilis</name>
    <name type="common">Marine rotifer</name>
    <name type="synonym">Brachionus muelleri</name>
    <dbReference type="NCBI Taxonomy" id="10195"/>
    <lineage>
        <taxon>Eukaryota</taxon>
        <taxon>Metazoa</taxon>
        <taxon>Spiralia</taxon>
        <taxon>Gnathifera</taxon>
        <taxon>Rotifera</taxon>
        <taxon>Eurotatoria</taxon>
        <taxon>Monogononta</taxon>
        <taxon>Pseudotrocha</taxon>
        <taxon>Ploima</taxon>
        <taxon>Brachionidae</taxon>
        <taxon>Brachionus</taxon>
    </lineage>
</organism>
<protein>
    <recommendedName>
        <fullName evidence="3">OTU domain-containing protein</fullName>
    </recommendedName>
</protein>
<sequence length="159" mass="18753">MNLFFKIISHQINSRFLLFILLDSILNCKDWHGFTIHCGHMDRNSCCEKSILKTKKKFNLNGFVPIRTLGDGDCFYRSISTLLFGTDEYYYLDQFLCFILFFAKFFDLTNELNFINNLLKKFKIPFTPLTTSLKKYSSLKKIFLNKKLFISPKKSPIQV</sequence>
<gene>
    <name evidence="1" type="ORF">BpHYR1_022284</name>
</gene>
<name>A0A3M7PBT5_BRAPC</name>
<dbReference type="EMBL" id="REGN01012202">
    <property type="protein sequence ID" value="RMZ96429.1"/>
    <property type="molecule type" value="Genomic_DNA"/>
</dbReference>
<evidence type="ECO:0008006" key="3">
    <source>
        <dbReference type="Google" id="ProtNLM"/>
    </source>
</evidence>
<comment type="caution">
    <text evidence="1">The sequence shown here is derived from an EMBL/GenBank/DDBJ whole genome shotgun (WGS) entry which is preliminary data.</text>
</comment>
<dbReference type="Proteomes" id="UP000276133">
    <property type="component" value="Unassembled WGS sequence"/>
</dbReference>